<dbReference type="InterPro" id="IPR011991">
    <property type="entry name" value="ArsR-like_HTH"/>
</dbReference>
<dbReference type="PROSITE" id="PS50995">
    <property type="entry name" value="HTH_MARR_2"/>
    <property type="match status" value="1"/>
</dbReference>
<keyword evidence="1" id="KW-0805">Transcription regulation</keyword>
<sequence>MTTATVSTRSDSAADAGDVSGPPSDTPTGNDIVELLFFAYRDFVSDPDRLLTEYGFGRAHHRVLHFVERVPGMTIAEMLDILGITKQSLNPILKDLVEKGYIVQRTGTADRRQRLLYPTDKGRALSLALTAPQLQRIARALDGLEPDVKSKVTAFLFSMINDDDRDDVSRIVWKTADGEEQVQ</sequence>
<dbReference type="Proteomes" id="UP000537592">
    <property type="component" value="Unassembled WGS sequence"/>
</dbReference>
<evidence type="ECO:0000256" key="4">
    <source>
        <dbReference type="SAM" id="MobiDB-lite"/>
    </source>
</evidence>
<dbReference type="RefSeq" id="WP_343052418.1">
    <property type="nucleotide sequence ID" value="NZ_JACICC010000002.1"/>
</dbReference>
<accession>A0A7W5Z2S6</accession>
<gene>
    <name evidence="6" type="ORF">FHS81_001004</name>
</gene>
<feature type="compositionally biased region" description="Polar residues" evidence="4">
    <location>
        <begin position="1"/>
        <end position="11"/>
    </location>
</feature>
<dbReference type="EMBL" id="JACICC010000002">
    <property type="protein sequence ID" value="MBB3808934.1"/>
    <property type="molecule type" value="Genomic_DNA"/>
</dbReference>
<reference evidence="6 7" key="1">
    <citation type="submission" date="2020-08" db="EMBL/GenBank/DDBJ databases">
        <title>Genomic Encyclopedia of Type Strains, Phase IV (KMG-IV): sequencing the most valuable type-strain genomes for metagenomic binning, comparative biology and taxonomic classification.</title>
        <authorList>
            <person name="Goeker M."/>
        </authorList>
    </citation>
    <scope>NUCLEOTIDE SEQUENCE [LARGE SCALE GENOMIC DNA]</scope>
    <source>
        <strain evidence="6 7">DSM 28760</strain>
    </source>
</reference>
<dbReference type="InterPro" id="IPR036388">
    <property type="entry name" value="WH-like_DNA-bd_sf"/>
</dbReference>
<evidence type="ECO:0000313" key="6">
    <source>
        <dbReference type="EMBL" id="MBB3808934.1"/>
    </source>
</evidence>
<dbReference type="PANTHER" id="PTHR33164">
    <property type="entry name" value="TRANSCRIPTIONAL REGULATOR, MARR FAMILY"/>
    <property type="match status" value="1"/>
</dbReference>
<feature type="region of interest" description="Disordered" evidence="4">
    <location>
        <begin position="1"/>
        <end position="27"/>
    </location>
</feature>
<dbReference type="InterPro" id="IPR023187">
    <property type="entry name" value="Tscrpt_reg_MarR-type_CS"/>
</dbReference>
<keyword evidence="7" id="KW-1185">Reference proteome</keyword>
<dbReference type="PROSITE" id="PS01117">
    <property type="entry name" value="HTH_MARR_1"/>
    <property type="match status" value="1"/>
</dbReference>
<dbReference type="GO" id="GO:0003677">
    <property type="term" value="F:DNA binding"/>
    <property type="evidence" value="ECO:0007669"/>
    <property type="project" value="UniProtKB-KW"/>
</dbReference>
<dbReference type="Pfam" id="PF12802">
    <property type="entry name" value="MarR_2"/>
    <property type="match status" value="1"/>
</dbReference>
<dbReference type="InterPro" id="IPR000835">
    <property type="entry name" value="HTH_MarR-typ"/>
</dbReference>
<name>A0A7W5Z2S6_9HYPH</name>
<dbReference type="SUPFAM" id="SSF46785">
    <property type="entry name" value="Winged helix' DNA-binding domain"/>
    <property type="match status" value="1"/>
</dbReference>
<dbReference type="GO" id="GO:0003700">
    <property type="term" value="F:DNA-binding transcription factor activity"/>
    <property type="evidence" value="ECO:0007669"/>
    <property type="project" value="InterPro"/>
</dbReference>
<dbReference type="Gene3D" id="1.10.10.10">
    <property type="entry name" value="Winged helix-like DNA-binding domain superfamily/Winged helix DNA-binding domain"/>
    <property type="match status" value="1"/>
</dbReference>
<evidence type="ECO:0000313" key="7">
    <source>
        <dbReference type="Proteomes" id="UP000537592"/>
    </source>
</evidence>
<dbReference type="InterPro" id="IPR036390">
    <property type="entry name" value="WH_DNA-bd_sf"/>
</dbReference>
<keyword evidence="2 6" id="KW-0238">DNA-binding</keyword>
<protein>
    <submittedName>
        <fullName evidence="6">DNA-binding MarR family transcriptional regulator</fullName>
    </submittedName>
</protein>
<dbReference type="SMART" id="SM00347">
    <property type="entry name" value="HTH_MARR"/>
    <property type="match status" value="1"/>
</dbReference>
<keyword evidence="3" id="KW-0804">Transcription</keyword>
<dbReference type="GO" id="GO:0006950">
    <property type="term" value="P:response to stress"/>
    <property type="evidence" value="ECO:0007669"/>
    <property type="project" value="TreeGrafter"/>
</dbReference>
<dbReference type="InterPro" id="IPR039422">
    <property type="entry name" value="MarR/SlyA-like"/>
</dbReference>
<comment type="caution">
    <text evidence="6">The sequence shown here is derived from an EMBL/GenBank/DDBJ whole genome shotgun (WGS) entry which is preliminary data.</text>
</comment>
<evidence type="ECO:0000256" key="1">
    <source>
        <dbReference type="ARBA" id="ARBA00023015"/>
    </source>
</evidence>
<organism evidence="6 7">
    <name type="scientific">Pseudochelatococcus contaminans</name>
    <dbReference type="NCBI Taxonomy" id="1538103"/>
    <lineage>
        <taxon>Bacteria</taxon>
        <taxon>Pseudomonadati</taxon>
        <taxon>Pseudomonadota</taxon>
        <taxon>Alphaproteobacteria</taxon>
        <taxon>Hyphomicrobiales</taxon>
        <taxon>Chelatococcaceae</taxon>
        <taxon>Pseudochelatococcus</taxon>
    </lineage>
</organism>
<dbReference type="PANTHER" id="PTHR33164:SF44">
    <property type="entry name" value="TRANSCRIPTIONAL REGULATORY PROTEIN"/>
    <property type="match status" value="1"/>
</dbReference>
<evidence type="ECO:0000256" key="2">
    <source>
        <dbReference type="ARBA" id="ARBA00023125"/>
    </source>
</evidence>
<evidence type="ECO:0000259" key="5">
    <source>
        <dbReference type="PROSITE" id="PS50995"/>
    </source>
</evidence>
<feature type="domain" description="HTH marR-type" evidence="5">
    <location>
        <begin position="29"/>
        <end position="161"/>
    </location>
</feature>
<dbReference type="CDD" id="cd00090">
    <property type="entry name" value="HTH_ARSR"/>
    <property type="match status" value="1"/>
</dbReference>
<evidence type="ECO:0000256" key="3">
    <source>
        <dbReference type="ARBA" id="ARBA00023163"/>
    </source>
</evidence>
<proteinExistence type="predicted"/>
<dbReference type="AlphaFoldDB" id="A0A7W5Z2S6"/>